<sequence length="58" mass="6052">MPTFSAHDGTRPTCRLSGDGAPLIRVPGGPVRDFAYPGDLGGLSAHRRLVATTSAFAR</sequence>
<evidence type="ECO:0000313" key="3">
    <source>
        <dbReference type="Proteomes" id="UP001552521"/>
    </source>
</evidence>
<name>A0ABV3HX86_9ACTN</name>
<dbReference type="RefSeq" id="WP_364595648.1">
    <property type="nucleotide sequence ID" value="NZ_JBFAQK010000025.1"/>
</dbReference>
<feature type="region of interest" description="Disordered" evidence="1">
    <location>
        <begin position="1"/>
        <end position="21"/>
    </location>
</feature>
<dbReference type="EMBL" id="JBFAQK010000025">
    <property type="protein sequence ID" value="MEV4682942.1"/>
    <property type="molecule type" value="Genomic_DNA"/>
</dbReference>
<organism evidence="2 3">
    <name type="scientific">Streptomyces kurssanovii</name>
    <dbReference type="NCBI Taxonomy" id="67312"/>
    <lineage>
        <taxon>Bacteria</taxon>
        <taxon>Bacillati</taxon>
        <taxon>Actinomycetota</taxon>
        <taxon>Actinomycetes</taxon>
        <taxon>Kitasatosporales</taxon>
        <taxon>Streptomycetaceae</taxon>
        <taxon>Streptomyces</taxon>
    </lineage>
</organism>
<accession>A0ABV3HX86</accession>
<keyword evidence="3" id="KW-1185">Reference proteome</keyword>
<dbReference type="Proteomes" id="UP001552521">
    <property type="component" value="Unassembled WGS sequence"/>
</dbReference>
<evidence type="ECO:0000313" key="2">
    <source>
        <dbReference type="EMBL" id="MEV4682942.1"/>
    </source>
</evidence>
<evidence type="ECO:0000256" key="1">
    <source>
        <dbReference type="SAM" id="MobiDB-lite"/>
    </source>
</evidence>
<comment type="caution">
    <text evidence="2">The sequence shown here is derived from an EMBL/GenBank/DDBJ whole genome shotgun (WGS) entry which is preliminary data.</text>
</comment>
<gene>
    <name evidence="2" type="ORF">AB0K36_19390</name>
</gene>
<protein>
    <submittedName>
        <fullName evidence="2">Uncharacterized protein</fullName>
    </submittedName>
</protein>
<proteinExistence type="predicted"/>
<reference evidence="2 3" key="1">
    <citation type="submission" date="2024-06" db="EMBL/GenBank/DDBJ databases">
        <title>The Natural Products Discovery Center: Release of the First 8490 Sequenced Strains for Exploring Actinobacteria Biosynthetic Diversity.</title>
        <authorList>
            <person name="Kalkreuter E."/>
            <person name="Kautsar S.A."/>
            <person name="Yang D."/>
            <person name="Bader C.D."/>
            <person name="Teijaro C.N."/>
            <person name="Fluegel L."/>
            <person name="Davis C.M."/>
            <person name="Simpson J.R."/>
            <person name="Lauterbach L."/>
            <person name="Steele A.D."/>
            <person name="Gui C."/>
            <person name="Meng S."/>
            <person name="Li G."/>
            <person name="Viehrig K."/>
            <person name="Ye F."/>
            <person name="Su P."/>
            <person name="Kiefer A.F."/>
            <person name="Nichols A."/>
            <person name="Cepeda A.J."/>
            <person name="Yan W."/>
            <person name="Fan B."/>
            <person name="Jiang Y."/>
            <person name="Adhikari A."/>
            <person name="Zheng C.-J."/>
            <person name="Schuster L."/>
            <person name="Cowan T.M."/>
            <person name="Smanski M.J."/>
            <person name="Chevrette M.G."/>
            <person name="De Carvalho L.P.S."/>
            <person name="Shen B."/>
        </authorList>
    </citation>
    <scope>NUCLEOTIDE SEQUENCE [LARGE SCALE GENOMIC DNA]</scope>
    <source>
        <strain evidence="2 3">NPDC049344</strain>
    </source>
</reference>